<keyword evidence="6" id="KW-1185">Reference proteome</keyword>
<protein>
    <recommendedName>
        <fullName evidence="4">Coiled-coil domain-containing protein</fullName>
    </recommendedName>
</protein>
<dbReference type="InterPro" id="IPR039303">
    <property type="entry name" value="CCDC50"/>
</dbReference>
<gene>
    <name evidence="5" type="ORF">NECAME_12099</name>
</gene>
<dbReference type="InterPro" id="IPR029311">
    <property type="entry name" value="CCDC50_N"/>
</dbReference>
<name>W2T1F6_NECAM</name>
<dbReference type="STRING" id="51031.W2T1F6"/>
<dbReference type="Pfam" id="PF15295">
    <property type="entry name" value="CCDC50_N"/>
    <property type="match status" value="1"/>
</dbReference>
<dbReference type="KEGG" id="nai:NECAME_12099"/>
<dbReference type="OrthoDB" id="5877310at2759"/>
<feature type="domain" description="Coiled-coil" evidence="4">
    <location>
        <begin position="5"/>
        <end position="114"/>
    </location>
</feature>
<evidence type="ECO:0000256" key="3">
    <source>
        <dbReference type="SAM" id="MobiDB-lite"/>
    </source>
</evidence>
<dbReference type="PANTHER" id="PTHR22115:SF4">
    <property type="entry name" value="COILED-COIL DOMAIN-CONTAINING PROTEIN"/>
    <property type="match status" value="1"/>
</dbReference>
<evidence type="ECO:0000313" key="6">
    <source>
        <dbReference type="Proteomes" id="UP000053676"/>
    </source>
</evidence>
<evidence type="ECO:0000256" key="2">
    <source>
        <dbReference type="SAM" id="Coils"/>
    </source>
</evidence>
<keyword evidence="1 2" id="KW-0175">Coiled coil</keyword>
<evidence type="ECO:0000256" key="1">
    <source>
        <dbReference type="ARBA" id="ARBA00023054"/>
    </source>
</evidence>
<dbReference type="AlphaFoldDB" id="W2T1F6"/>
<sequence>MEEKKTVAEVTQRLREIEDYNLAFRLQEEEYLSHYHRNREGRRLVGDDTKQSIVEQAKENQQRIETIRKITESDEELARRLQQQFEEEEKQRLDELARKDAELARRLANNDEQSTSALSTIPPPVHPSHANPVRPPPLIDLSDQMATSSSVLHTQPDLLQQLPTPMVTSSVEKQNVFTSPNIHQAPPVTLHPTNPFLQDLSKEQSLACHLHLILLWGKRDESSLFDSSVIQKNLARI</sequence>
<proteinExistence type="predicted"/>
<dbReference type="Proteomes" id="UP000053676">
    <property type="component" value="Unassembled WGS sequence"/>
</dbReference>
<evidence type="ECO:0000259" key="4">
    <source>
        <dbReference type="Pfam" id="PF15295"/>
    </source>
</evidence>
<feature type="region of interest" description="Disordered" evidence="3">
    <location>
        <begin position="109"/>
        <end position="134"/>
    </location>
</feature>
<reference evidence="6" key="1">
    <citation type="journal article" date="2014" name="Nat. Genet.">
        <title>Genome of the human hookworm Necator americanus.</title>
        <authorList>
            <person name="Tang Y.T."/>
            <person name="Gao X."/>
            <person name="Rosa B.A."/>
            <person name="Abubucker S."/>
            <person name="Hallsworth-Pepin K."/>
            <person name="Martin J."/>
            <person name="Tyagi R."/>
            <person name="Heizer E."/>
            <person name="Zhang X."/>
            <person name="Bhonagiri-Palsikar V."/>
            <person name="Minx P."/>
            <person name="Warren W.C."/>
            <person name="Wang Q."/>
            <person name="Zhan B."/>
            <person name="Hotez P.J."/>
            <person name="Sternberg P.W."/>
            <person name="Dougall A."/>
            <person name="Gaze S.T."/>
            <person name="Mulvenna J."/>
            <person name="Sotillo J."/>
            <person name="Ranganathan S."/>
            <person name="Rabelo E.M."/>
            <person name="Wilson R.K."/>
            <person name="Felgner P.L."/>
            <person name="Bethony J."/>
            <person name="Hawdon J.M."/>
            <person name="Gasser R.B."/>
            <person name="Loukas A."/>
            <person name="Mitreva M."/>
        </authorList>
    </citation>
    <scope>NUCLEOTIDE SEQUENCE [LARGE SCALE GENOMIC DNA]</scope>
</reference>
<accession>W2T1F6</accession>
<feature type="coiled-coil region" evidence="2">
    <location>
        <begin position="71"/>
        <end position="106"/>
    </location>
</feature>
<dbReference type="PANTHER" id="PTHR22115">
    <property type="entry name" value="C3ORF6 PROTEIN-RELATED"/>
    <property type="match status" value="1"/>
</dbReference>
<evidence type="ECO:0000313" key="5">
    <source>
        <dbReference type="EMBL" id="ETN75820.1"/>
    </source>
</evidence>
<organism evidence="5 6">
    <name type="scientific">Necator americanus</name>
    <name type="common">Human hookworm</name>
    <dbReference type="NCBI Taxonomy" id="51031"/>
    <lineage>
        <taxon>Eukaryota</taxon>
        <taxon>Metazoa</taxon>
        <taxon>Ecdysozoa</taxon>
        <taxon>Nematoda</taxon>
        <taxon>Chromadorea</taxon>
        <taxon>Rhabditida</taxon>
        <taxon>Rhabditina</taxon>
        <taxon>Rhabditomorpha</taxon>
        <taxon>Strongyloidea</taxon>
        <taxon>Ancylostomatidae</taxon>
        <taxon>Bunostominae</taxon>
        <taxon>Necator</taxon>
    </lineage>
</organism>
<dbReference type="EMBL" id="KI660269">
    <property type="protein sequence ID" value="ETN75820.1"/>
    <property type="molecule type" value="Genomic_DNA"/>
</dbReference>
<feature type="compositionally biased region" description="Polar residues" evidence="3">
    <location>
        <begin position="110"/>
        <end position="119"/>
    </location>
</feature>